<keyword evidence="2 3" id="KW-1133">Transmembrane helix</keyword>
<comment type="caution">
    <text evidence="4">The sequence shown here is derived from an EMBL/GenBank/DDBJ whole genome shotgun (WGS) entry which is preliminary data.</text>
</comment>
<dbReference type="Proteomes" id="UP000660021">
    <property type="component" value="Unassembled WGS sequence"/>
</dbReference>
<dbReference type="EMBL" id="JACOPR010000001">
    <property type="protein sequence ID" value="MBC5729703.1"/>
    <property type="molecule type" value="Genomic_DNA"/>
</dbReference>
<name>A0ABR7HQA3_9FIRM</name>
<dbReference type="PANTHER" id="PTHR37815:SF3">
    <property type="entry name" value="UPF0397 PROTEIN SPR0429"/>
    <property type="match status" value="1"/>
</dbReference>
<organism evidence="4 5">
    <name type="scientific">Pseudoflavonifractor hominis</name>
    <dbReference type="NCBI Taxonomy" id="2763059"/>
    <lineage>
        <taxon>Bacteria</taxon>
        <taxon>Bacillati</taxon>
        <taxon>Bacillota</taxon>
        <taxon>Clostridia</taxon>
        <taxon>Eubacteriales</taxon>
        <taxon>Oscillospiraceae</taxon>
        <taxon>Pseudoflavonifractor</taxon>
    </lineage>
</organism>
<evidence type="ECO:0000313" key="4">
    <source>
        <dbReference type="EMBL" id="MBC5729703.1"/>
    </source>
</evidence>
<evidence type="ECO:0000256" key="3">
    <source>
        <dbReference type="SAM" id="Phobius"/>
    </source>
</evidence>
<evidence type="ECO:0000256" key="2">
    <source>
        <dbReference type="ARBA" id="ARBA00022989"/>
    </source>
</evidence>
<dbReference type="RefSeq" id="WP_101693890.1">
    <property type="nucleotide sequence ID" value="NZ_JACOPR010000001.1"/>
</dbReference>
<evidence type="ECO:0000313" key="5">
    <source>
        <dbReference type="Proteomes" id="UP000660021"/>
    </source>
</evidence>
<dbReference type="Pfam" id="PF07155">
    <property type="entry name" value="ECF-ribofla_trS"/>
    <property type="match status" value="1"/>
</dbReference>
<keyword evidence="5" id="KW-1185">Reference proteome</keyword>
<protein>
    <submittedName>
        <fullName evidence="4">ECF transporter S component</fullName>
    </submittedName>
</protein>
<keyword evidence="3" id="KW-0472">Membrane</keyword>
<feature type="transmembrane region" description="Helical" evidence="3">
    <location>
        <begin position="14"/>
        <end position="34"/>
    </location>
</feature>
<feature type="transmembrane region" description="Helical" evidence="3">
    <location>
        <begin position="150"/>
        <end position="175"/>
    </location>
</feature>
<gene>
    <name evidence="4" type="ORF">H8S34_02505</name>
</gene>
<evidence type="ECO:0000256" key="1">
    <source>
        <dbReference type="ARBA" id="ARBA00022692"/>
    </source>
</evidence>
<feature type="transmembrane region" description="Helical" evidence="3">
    <location>
        <begin position="83"/>
        <end position="101"/>
    </location>
</feature>
<reference evidence="4 5" key="1">
    <citation type="submission" date="2020-08" db="EMBL/GenBank/DDBJ databases">
        <title>Genome public.</title>
        <authorList>
            <person name="Liu C."/>
            <person name="Sun Q."/>
        </authorList>
    </citation>
    <scope>NUCLEOTIDE SEQUENCE [LARGE SCALE GENOMIC DNA]</scope>
    <source>
        <strain evidence="4 5">New-38</strain>
    </source>
</reference>
<keyword evidence="1 3" id="KW-0812">Transmembrane</keyword>
<dbReference type="Gene3D" id="1.10.1760.20">
    <property type="match status" value="1"/>
</dbReference>
<sequence>MKISTRSRFTTHKIVLIGLMSALVLIFSGFRILIPISVDNAAIQLGNIMCVLSGLLLGPVGGLSCAIGSALYDLTNPMYAPEAWITFINKFFIGFFTGLIAHWHGRKSLSFRWNLSGAIVGSLVYVVLYFCKSWLMGAFVFSLSPGSPMLIFLATKCLTSTINAILAVAVAVPLWEMIRPPLLRAGVMMP</sequence>
<dbReference type="InterPro" id="IPR009825">
    <property type="entry name" value="ECF_substrate-spec-like"/>
</dbReference>
<feature type="transmembrane region" description="Helical" evidence="3">
    <location>
        <begin position="113"/>
        <end position="130"/>
    </location>
</feature>
<proteinExistence type="predicted"/>
<dbReference type="PANTHER" id="PTHR37815">
    <property type="entry name" value="UPF0397 PROTEIN BC_2624-RELATED"/>
    <property type="match status" value="1"/>
</dbReference>
<accession>A0ABR7HQA3</accession>
<feature type="transmembrane region" description="Helical" evidence="3">
    <location>
        <begin position="46"/>
        <end position="71"/>
    </location>
</feature>